<evidence type="ECO:0000313" key="1">
    <source>
        <dbReference type="EMBL" id="VEL12878.1"/>
    </source>
</evidence>
<reference evidence="1" key="1">
    <citation type="submission" date="2018-11" db="EMBL/GenBank/DDBJ databases">
        <authorList>
            <consortium name="Pathogen Informatics"/>
        </authorList>
    </citation>
    <scope>NUCLEOTIDE SEQUENCE</scope>
</reference>
<proteinExistence type="predicted"/>
<dbReference type="AlphaFoldDB" id="A0A3S5BPY1"/>
<accession>A0A3S5BPY1</accession>
<organism evidence="1 2">
    <name type="scientific">Protopolystoma xenopodis</name>
    <dbReference type="NCBI Taxonomy" id="117903"/>
    <lineage>
        <taxon>Eukaryota</taxon>
        <taxon>Metazoa</taxon>
        <taxon>Spiralia</taxon>
        <taxon>Lophotrochozoa</taxon>
        <taxon>Platyhelminthes</taxon>
        <taxon>Monogenea</taxon>
        <taxon>Polyopisthocotylea</taxon>
        <taxon>Polystomatidea</taxon>
        <taxon>Polystomatidae</taxon>
        <taxon>Protopolystoma</taxon>
    </lineage>
</organism>
<keyword evidence="2" id="KW-1185">Reference proteome</keyword>
<evidence type="ECO:0000313" key="2">
    <source>
        <dbReference type="Proteomes" id="UP000784294"/>
    </source>
</evidence>
<name>A0A3S5BPY1_9PLAT</name>
<dbReference type="EMBL" id="CAAALY010016146">
    <property type="protein sequence ID" value="VEL12878.1"/>
    <property type="molecule type" value="Genomic_DNA"/>
</dbReference>
<gene>
    <name evidence="1" type="ORF">PXEA_LOCUS6318</name>
</gene>
<dbReference type="Proteomes" id="UP000784294">
    <property type="component" value="Unassembled WGS sequence"/>
</dbReference>
<sequence length="229" mass="25469">MPTTMPAKRLGMYHVHGHTLEMMMHTMDIGLGLASSSRDVCLGQQTSKLAIAAAARQRGQSPGWIRLVVHWTPGLICQDQNEPSTLDPGLIEHLSSLGVVLVTNFRPFSLELPNLSLATRKAAQIDLRPYLIPHQIRCRLFQRALLSSVGQSEPLKTRQSVCEELRALLAQRLEDYSMEEREPGTRENANYLDQVERECSSVLNIILDQAITWPLSSESGIGSSPTNDE</sequence>
<protein>
    <submittedName>
        <fullName evidence="1">Uncharacterized protein</fullName>
    </submittedName>
</protein>
<comment type="caution">
    <text evidence="1">The sequence shown here is derived from an EMBL/GenBank/DDBJ whole genome shotgun (WGS) entry which is preliminary data.</text>
</comment>